<protein>
    <recommendedName>
        <fullName evidence="2">BTB domain-containing protein</fullName>
    </recommendedName>
</protein>
<dbReference type="Proteomes" id="UP000567179">
    <property type="component" value="Unassembled WGS sequence"/>
</dbReference>
<dbReference type="InterPro" id="IPR011333">
    <property type="entry name" value="SKP1/BTB/POZ_sf"/>
</dbReference>
<evidence type="ECO:0000256" key="1">
    <source>
        <dbReference type="SAM" id="MobiDB-lite"/>
    </source>
</evidence>
<organism evidence="3 4">
    <name type="scientific">Psilocybe cf. subviscida</name>
    <dbReference type="NCBI Taxonomy" id="2480587"/>
    <lineage>
        <taxon>Eukaryota</taxon>
        <taxon>Fungi</taxon>
        <taxon>Dikarya</taxon>
        <taxon>Basidiomycota</taxon>
        <taxon>Agaricomycotina</taxon>
        <taxon>Agaricomycetes</taxon>
        <taxon>Agaricomycetidae</taxon>
        <taxon>Agaricales</taxon>
        <taxon>Agaricineae</taxon>
        <taxon>Strophariaceae</taxon>
        <taxon>Psilocybe</taxon>
    </lineage>
</organism>
<evidence type="ECO:0000259" key="2">
    <source>
        <dbReference type="SMART" id="SM00225"/>
    </source>
</evidence>
<comment type="caution">
    <text evidence="3">The sequence shown here is derived from an EMBL/GenBank/DDBJ whole genome shotgun (WGS) entry which is preliminary data.</text>
</comment>
<feature type="region of interest" description="Disordered" evidence="1">
    <location>
        <begin position="1"/>
        <end position="36"/>
    </location>
</feature>
<sequence>MSIDIPRKHQVHDPSIVLTRSHPSSSSFTTPYPRGPKHTVDPPVMMATEWATPTKVPDLWFEDGNVILIAEDRAFRLYKGVLASRSPVLKEMLNTSQPPTPMNASTRGYQDGSSSVFHRPETGEDVKHVFSAVDVIDVVGIDTTGCAVVRFTDKPQEMEWFLSVLLGNSLTSQFAVNMPILAGVLRLATKYRVNFLREWAVESLEQLTGFTADPNPDDILMLSGRVEGKPTNWMDGMFLLVDVANTVGVPWILPYVLWMLQGENASLAEILHHPEWDEFPEPQKKQFLLAREYGHQGGYSEFAFVLALYQNGGKHSVTDEGEDCREAFNKGWMDFIGQYGPLAKAEGVWGSYVETRGCSECRQTYAAQRRDMIVGPFLACMRQNGLPEHAEMMDMRAEFYQEVAAMDRSEVPGMPRRGLLARAIRWYSSTLTTGIAITGLR</sequence>
<dbReference type="EMBL" id="JAACJJ010000056">
    <property type="protein sequence ID" value="KAF5312194.1"/>
    <property type="molecule type" value="Genomic_DNA"/>
</dbReference>
<evidence type="ECO:0000313" key="4">
    <source>
        <dbReference type="Proteomes" id="UP000567179"/>
    </source>
</evidence>
<dbReference type="InterPro" id="IPR000210">
    <property type="entry name" value="BTB/POZ_dom"/>
</dbReference>
<gene>
    <name evidence="3" type="ORF">D9619_003821</name>
</gene>
<dbReference type="AlphaFoldDB" id="A0A8H5ETW1"/>
<accession>A0A8H5ETW1</accession>
<evidence type="ECO:0000313" key="3">
    <source>
        <dbReference type="EMBL" id="KAF5312194.1"/>
    </source>
</evidence>
<dbReference type="SMART" id="SM00225">
    <property type="entry name" value="BTB"/>
    <property type="match status" value="1"/>
</dbReference>
<name>A0A8H5ETW1_9AGAR</name>
<feature type="region of interest" description="Disordered" evidence="1">
    <location>
        <begin position="93"/>
        <end position="115"/>
    </location>
</feature>
<feature type="domain" description="BTB" evidence="2">
    <location>
        <begin position="64"/>
        <end position="208"/>
    </location>
</feature>
<dbReference type="Gene3D" id="3.30.710.10">
    <property type="entry name" value="Potassium Channel Kv1.1, Chain A"/>
    <property type="match status" value="1"/>
</dbReference>
<dbReference type="OrthoDB" id="3204157at2759"/>
<proteinExistence type="predicted"/>
<feature type="compositionally biased region" description="Polar residues" evidence="1">
    <location>
        <begin position="21"/>
        <end position="30"/>
    </location>
</feature>
<keyword evidence="4" id="KW-1185">Reference proteome</keyword>
<reference evidence="3 4" key="1">
    <citation type="journal article" date="2020" name="ISME J.">
        <title>Uncovering the hidden diversity of litter-decomposition mechanisms in mushroom-forming fungi.</title>
        <authorList>
            <person name="Floudas D."/>
            <person name="Bentzer J."/>
            <person name="Ahren D."/>
            <person name="Johansson T."/>
            <person name="Persson P."/>
            <person name="Tunlid A."/>
        </authorList>
    </citation>
    <scope>NUCLEOTIDE SEQUENCE [LARGE SCALE GENOMIC DNA]</scope>
    <source>
        <strain evidence="3 4">CBS 101986</strain>
    </source>
</reference>